<reference evidence="2 3" key="1">
    <citation type="submission" date="2024-05" db="EMBL/GenBank/DDBJ databases">
        <title>Roseateles sp. 2.12 16S ribosomal RNA gene Genome sequencing and assembly.</title>
        <authorList>
            <person name="Woo H."/>
        </authorList>
    </citation>
    <scope>NUCLEOTIDE SEQUENCE [LARGE SCALE GENOMIC DNA]</scope>
    <source>
        <strain evidence="2 3">2.12</strain>
    </source>
</reference>
<accession>A0ABV0G9K7</accession>
<dbReference type="Proteomes" id="UP001462640">
    <property type="component" value="Unassembled WGS sequence"/>
</dbReference>
<dbReference type="RefSeq" id="WP_347605901.1">
    <property type="nucleotide sequence ID" value="NZ_JBDPZC010000001.1"/>
</dbReference>
<gene>
    <name evidence="2" type="ORF">ABDJ40_03055</name>
</gene>
<proteinExistence type="predicted"/>
<protein>
    <recommendedName>
        <fullName evidence="4">PBP domain-containing protein</fullName>
    </recommendedName>
</protein>
<evidence type="ECO:0000256" key="1">
    <source>
        <dbReference type="SAM" id="MobiDB-lite"/>
    </source>
</evidence>
<evidence type="ECO:0000313" key="3">
    <source>
        <dbReference type="Proteomes" id="UP001462640"/>
    </source>
</evidence>
<evidence type="ECO:0008006" key="4">
    <source>
        <dbReference type="Google" id="ProtNLM"/>
    </source>
</evidence>
<evidence type="ECO:0000313" key="2">
    <source>
        <dbReference type="EMBL" id="MEO3711739.1"/>
    </source>
</evidence>
<dbReference type="EMBL" id="JBDPZC010000001">
    <property type="protein sequence ID" value="MEO3711739.1"/>
    <property type="molecule type" value="Genomic_DNA"/>
</dbReference>
<name>A0ABV0G9K7_9BURK</name>
<keyword evidence="3" id="KW-1185">Reference proteome</keyword>
<organism evidence="2 3">
    <name type="scientific">Roseateles flavus</name>
    <dbReference type="NCBI Taxonomy" id="3149041"/>
    <lineage>
        <taxon>Bacteria</taxon>
        <taxon>Pseudomonadati</taxon>
        <taxon>Pseudomonadota</taxon>
        <taxon>Betaproteobacteria</taxon>
        <taxon>Burkholderiales</taxon>
        <taxon>Sphaerotilaceae</taxon>
        <taxon>Roseateles</taxon>
    </lineage>
</organism>
<feature type="region of interest" description="Disordered" evidence="1">
    <location>
        <begin position="109"/>
        <end position="156"/>
    </location>
</feature>
<comment type="caution">
    <text evidence="2">The sequence shown here is derived from an EMBL/GenBank/DDBJ whole genome shotgun (WGS) entry which is preliminary data.</text>
</comment>
<sequence>MELVTRTLGSAALAAPVACMAPDARADHLVVVVGASGTAPKLSSEQVSANFLGSVKSFPNGEKAIPVDQTAGSPAYVQFYVQFYGQVAGRSEAQIKAYWSRMVFTGRGGAAAGGRGRSGRQEAGGQQSQPGGLYRRVAGRRQRQGPGRDQVKGWRA</sequence>